<gene>
    <name evidence="2" type="ORF">ATP91_22755</name>
</gene>
<dbReference type="Proteomes" id="UP000839515">
    <property type="component" value="Unassembled WGS sequence"/>
</dbReference>
<accession>A0A402TQ22</accession>
<comment type="caution">
    <text evidence="2">The sequence shown here is derived from an EMBL/GenBank/DDBJ whole genome shotgun (WGS) entry which is preliminary data.</text>
</comment>
<name>A0A402TQ22_SALER</name>
<feature type="region of interest" description="Disordered" evidence="1">
    <location>
        <begin position="1"/>
        <end position="27"/>
    </location>
</feature>
<organism evidence="2">
    <name type="scientific">Salmonella enterica</name>
    <name type="common">Salmonella choleraesuis</name>
    <dbReference type="NCBI Taxonomy" id="28901"/>
    <lineage>
        <taxon>Bacteria</taxon>
        <taxon>Pseudomonadati</taxon>
        <taxon>Pseudomonadota</taxon>
        <taxon>Gammaproteobacteria</taxon>
        <taxon>Enterobacterales</taxon>
        <taxon>Enterobacteriaceae</taxon>
        <taxon>Salmonella</taxon>
    </lineage>
</organism>
<sequence>MSPAEIAEMARNNSIEVPGGESPTDNIYTSDVQTAEAQPVTFSVATATKEQMLEHFSGYQNSDGESIVLNADFSTLVELALKPQHIEIPAPAVADGKAAYSAPVLTDKGWVV</sequence>
<evidence type="ECO:0000313" key="2">
    <source>
        <dbReference type="EMBL" id="MIT93065.1"/>
    </source>
</evidence>
<dbReference type="EMBL" id="RSTU01000026">
    <property type="protein sequence ID" value="MIT93065.1"/>
    <property type="molecule type" value="Genomic_DNA"/>
</dbReference>
<dbReference type="AlphaFoldDB" id="A0A402TQ22"/>
<proteinExistence type="predicted"/>
<evidence type="ECO:0000256" key="1">
    <source>
        <dbReference type="SAM" id="MobiDB-lite"/>
    </source>
</evidence>
<protein>
    <submittedName>
        <fullName evidence="2">Uncharacterized protein</fullName>
    </submittedName>
</protein>
<reference evidence="2" key="1">
    <citation type="submission" date="2018-08" db="EMBL/GenBank/DDBJ databases">
        <authorList>
            <consortium name="GenomeTrakr network: Whole genome sequencing for foodborne pathogen traceback"/>
        </authorList>
    </citation>
    <scope>NUCLEOTIDE SEQUENCE [LARGE SCALE GENOMIC DNA]</scope>
    <source>
        <strain evidence="2">CFSAN034428</strain>
    </source>
</reference>